<comment type="caution">
    <text evidence="3">The sequence shown here is derived from an EMBL/GenBank/DDBJ whole genome shotgun (WGS) entry which is preliminary data.</text>
</comment>
<evidence type="ECO:0000313" key="3">
    <source>
        <dbReference type="EMBL" id="KAG5635739.1"/>
    </source>
</evidence>
<evidence type="ECO:0000256" key="1">
    <source>
        <dbReference type="SAM" id="MobiDB-lite"/>
    </source>
</evidence>
<sequence length="163" mass="17664">MAPVHTQPAILEIMDPFRSFDEKHDSLDSHGHSHSHSHSHGQQCESGDECSNGHQHGRRCHNSRLRRLLFPALAAFFMLSALFALSCVYDTSGLFEMGLSGLARRATGDTTSGNNGTFVDKKYYIIVIVVGFQLTTVQVPSKIRSAARATSAHAAVVSPASNA</sequence>
<keyword evidence="2" id="KW-0472">Membrane</keyword>
<reference evidence="3" key="2">
    <citation type="submission" date="2021-10" db="EMBL/GenBank/DDBJ databases">
        <title>Phylogenomics reveals ancestral predisposition of the termite-cultivated fungus Termitomyces towards a domesticated lifestyle.</title>
        <authorList>
            <person name="Auxier B."/>
            <person name="Grum-Grzhimaylo A."/>
            <person name="Cardenas M.E."/>
            <person name="Lodge J.D."/>
            <person name="Laessoe T."/>
            <person name="Pedersen O."/>
            <person name="Smith M.E."/>
            <person name="Kuyper T.W."/>
            <person name="Franco-Molano E.A."/>
            <person name="Baroni T.J."/>
            <person name="Aanen D.K."/>
        </authorList>
    </citation>
    <scope>NUCLEOTIDE SEQUENCE</scope>
    <source>
        <strain evidence="3">D49</strain>
    </source>
</reference>
<proteinExistence type="predicted"/>
<feature type="transmembrane region" description="Helical" evidence="2">
    <location>
        <begin position="123"/>
        <end position="141"/>
    </location>
</feature>
<keyword evidence="2" id="KW-0812">Transmembrane</keyword>
<dbReference type="Proteomes" id="UP000717328">
    <property type="component" value="Unassembled WGS sequence"/>
</dbReference>
<name>A0A9P7FP78_9AGAR</name>
<protein>
    <submittedName>
        <fullName evidence="3">Uncharacterized protein</fullName>
    </submittedName>
</protein>
<evidence type="ECO:0000313" key="4">
    <source>
        <dbReference type="Proteomes" id="UP000717328"/>
    </source>
</evidence>
<keyword evidence="4" id="KW-1185">Reference proteome</keyword>
<keyword evidence="2" id="KW-1133">Transmembrane helix</keyword>
<gene>
    <name evidence="3" type="ORF">H0H81_010239</name>
</gene>
<accession>A0A9P7FP78</accession>
<dbReference type="EMBL" id="JABCKI010006031">
    <property type="protein sequence ID" value="KAG5635739.1"/>
    <property type="molecule type" value="Genomic_DNA"/>
</dbReference>
<feature type="transmembrane region" description="Helical" evidence="2">
    <location>
        <begin position="68"/>
        <end position="89"/>
    </location>
</feature>
<feature type="region of interest" description="Disordered" evidence="1">
    <location>
        <begin position="24"/>
        <end position="57"/>
    </location>
</feature>
<reference evidence="3" key="1">
    <citation type="submission" date="2021-02" db="EMBL/GenBank/DDBJ databases">
        <authorList>
            <person name="Nieuwenhuis M."/>
            <person name="Van De Peppel L.J.J."/>
        </authorList>
    </citation>
    <scope>NUCLEOTIDE SEQUENCE</scope>
    <source>
        <strain evidence="3">D49</strain>
    </source>
</reference>
<evidence type="ECO:0000256" key="2">
    <source>
        <dbReference type="SAM" id="Phobius"/>
    </source>
</evidence>
<organism evidence="3 4">
    <name type="scientific">Sphagnurus paluster</name>
    <dbReference type="NCBI Taxonomy" id="117069"/>
    <lineage>
        <taxon>Eukaryota</taxon>
        <taxon>Fungi</taxon>
        <taxon>Dikarya</taxon>
        <taxon>Basidiomycota</taxon>
        <taxon>Agaricomycotina</taxon>
        <taxon>Agaricomycetes</taxon>
        <taxon>Agaricomycetidae</taxon>
        <taxon>Agaricales</taxon>
        <taxon>Tricholomatineae</taxon>
        <taxon>Lyophyllaceae</taxon>
        <taxon>Sphagnurus</taxon>
    </lineage>
</organism>
<dbReference type="AlphaFoldDB" id="A0A9P7FP78"/>